<dbReference type="Proteomes" id="UP000002875">
    <property type="component" value="Chromosome"/>
</dbReference>
<dbReference type="EMBL" id="CP002961">
    <property type="protein sequence ID" value="AFK03025.1"/>
    <property type="molecule type" value="Genomic_DNA"/>
</dbReference>
<name>A0ABN4AEE0_EMTOG</name>
<keyword evidence="2" id="KW-1185">Reference proteome</keyword>
<reference evidence="1 2" key="1">
    <citation type="submission" date="2011-07" db="EMBL/GenBank/DDBJ databases">
        <title>The complete genome of chromosome of Emticicia oligotrophica DSM 17448.</title>
        <authorList>
            <consortium name="US DOE Joint Genome Institute (JGI-PGF)"/>
            <person name="Lucas S."/>
            <person name="Han J."/>
            <person name="Lapidus A."/>
            <person name="Bruce D."/>
            <person name="Goodwin L."/>
            <person name="Pitluck S."/>
            <person name="Peters L."/>
            <person name="Kyrpides N."/>
            <person name="Mavromatis K."/>
            <person name="Ivanova N."/>
            <person name="Ovchinnikova G."/>
            <person name="Teshima H."/>
            <person name="Detter J.C."/>
            <person name="Tapia R."/>
            <person name="Han C."/>
            <person name="Land M."/>
            <person name="Hauser L."/>
            <person name="Markowitz V."/>
            <person name="Cheng J.-F."/>
            <person name="Hugenholtz P."/>
            <person name="Woyke T."/>
            <person name="Wu D."/>
            <person name="Tindall B."/>
            <person name="Pomrenke H."/>
            <person name="Brambilla E."/>
            <person name="Klenk H.-P."/>
            <person name="Eisen J.A."/>
        </authorList>
    </citation>
    <scope>NUCLEOTIDE SEQUENCE [LARGE SCALE GENOMIC DNA]</scope>
    <source>
        <strain evidence="1 2">DSM 17448</strain>
    </source>
</reference>
<accession>A0ABN4AEE0</accession>
<proteinExistence type="predicted"/>
<gene>
    <name evidence="1" type="ordered locus">Emtol_1885</name>
</gene>
<evidence type="ECO:0000313" key="1">
    <source>
        <dbReference type="EMBL" id="AFK03025.1"/>
    </source>
</evidence>
<organism evidence="1 2">
    <name type="scientific">Emticicia oligotrophica (strain DSM 17448 / CIP 109782 / MTCC 6937 / GPTSA100-15)</name>
    <dbReference type="NCBI Taxonomy" id="929562"/>
    <lineage>
        <taxon>Bacteria</taxon>
        <taxon>Pseudomonadati</taxon>
        <taxon>Bacteroidota</taxon>
        <taxon>Cytophagia</taxon>
        <taxon>Cytophagales</taxon>
        <taxon>Leadbetterellaceae</taxon>
        <taxon>Emticicia</taxon>
    </lineage>
</organism>
<evidence type="ECO:0000313" key="2">
    <source>
        <dbReference type="Proteomes" id="UP000002875"/>
    </source>
</evidence>
<sequence>MRYEIRDMRLWRKSLGYVHFEKTLSISNLVSCVSHQNKEKT</sequence>
<protein>
    <submittedName>
        <fullName evidence="1">Uncharacterized protein</fullName>
    </submittedName>
</protein>